<dbReference type="PANTHER" id="PTHR43278">
    <property type="entry name" value="NAD(P)H-DEPENDENT FMN-CONTAINING OXIDOREDUCTASE YWQN-RELATED"/>
    <property type="match status" value="1"/>
</dbReference>
<name>A1HU18_9FIRM</name>
<evidence type="ECO:0000259" key="4">
    <source>
        <dbReference type="Pfam" id="PF03358"/>
    </source>
</evidence>
<dbReference type="InterPro" id="IPR005025">
    <property type="entry name" value="FMN_Rdtase-like_dom"/>
</dbReference>
<dbReference type="PROSITE" id="PS51257">
    <property type="entry name" value="PROKAR_LIPOPROTEIN"/>
    <property type="match status" value="1"/>
</dbReference>
<keyword evidence="6" id="KW-1185">Reference proteome</keyword>
<protein>
    <submittedName>
        <fullName evidence="5">NAD(P)H dehydrogenase (Quinone)</fullName>
    </submittedName>
</protein>
<feature type="chain" id="PRO_5039331589" evidence="3">
    <location>
        <begin position="26"/>
        <end position="227"/>
    </location>
</feature>
<dbReference type="eggNOG" id="COG0655">
    <property type="taxonomic scope" value="Bacteria"/>
</dbReference>
<keyword evidence="3" id="KW-0732">Signal</keyword>
<feature type="signal peptide" evidence="3">
    <location>
        <begin position="1"/>
        <end position="25"/>
    </location>
</feature>
<dbReference type="InterPro" id="IPR051796">
    <property type="entry name" value="ISF_SsuE-like"/>
</dbReference>
<dbReference type="Pfam" id="PF03358">
    <property type="entry name" value="FMN_red"/>
    <property type="match status" value="1"/>
</dbReference>
<proteinExistence type="predicted"/>
<keyword evidence="2" id="KW-0288">FMN</keyword>
<gene>
    <name evidence="5" type="ORF">TcarDRAFT_0247</name>
</gene>
<dbReference type="GO" id="GO:0016491">
    <property type="term" value="F:oxidoreductase activity"/>
    <property type="evidence" value="ECO:0007669"/>
    <property type="project" value="InterPro"/>
</dbReference>
<dbReference type="Gene3D" id="3.40.50.360">
    <property type="match status" value="1"/>
</dbReference>
<evidence type="ECO:0000256" key="1">
    <source>
        <dbReference type="ARBA" id="ARBA00022630"/>
    </source>
</evidence>
<sequence length="227" mass="24585">MNRRVFIQGTGAALITFLLSGCGLALQDTSLASKDTKTADKTSKGGNKMKITVITGSPHKNGTSALLADKFIEGAQKAGHEVFRFNAAFEDIHPCLGCDRCGMNGPCIHQDAIDKKLTPKLIAADLVVFVTPLYYFGMSAQLKTVIDRFYANNVKLSGSGKKAILMATAYDAKDWTMAALTHHYQTVVKYLGWEDIGMVLAVGCGSRPLIERSEFPEQAYQLGLSLS</sequence>
<reference evidence="5 6" key="2">
    <citation type="submission" date="2007-01" db="EMBL/GenBank/DDBJ databases">
        <title>Sequencing of the draft genome and assembly of Thermosinus carboxydivorans Nor1.</title>
        <authorList>
            <consortium name="US DOE Joint Genome Institute (JGI-PGF)"/>
            <person name="Copeland A."/>
            <person name="Lucas S."/>
            <person name="Lapidus A."/>
            <person name="Barry K."/>
            <person name="Glavina del Rio T."/>
            <person name="Dalin E."/>
            <person name="Tice H."/>
            <person name="Bruce D."/>
            <person name="Pitluck S."/>
            <person name="Richardson P."/>
        </authorList>
    </citation>
    <scope>NUCLEOTIDE SEQUENCE [LARGE SCALE GENOMIC DNA]</scope>
    <source>
        <strain evidence="5 6">Nor1</strain>
    </source>
</reference>
<organism evidence="5 6">
    <name type="scientific">Thermosinus carboxydivorans Nor1</name>
    <dbReference type="NCBI Taxonomy" id="401526"/>
    <lineage>
        <taxon>Bacteria</taxon>
        <taxon>Bacillati</taxon>
        <taxon>Bacillota</taxon>
        <taxon>Negativicutes</taxon>
        <taxon>Selenomonadales</taxon>
        <taxon>Sporomusaceae</taxon>
        <taxon>Thermosinus</taxon>
    </lineage>
</organism>
<comment type="caution">
    <text evidence="5">The sequence shown here is derived from an EMBL/GenBank/DDBJ whole genome shotgun (WGS) entry which is preliminary data.</text>
</comment>
<reference evidence="5 6" key="1">
    <citation type="submission" date="2007-01" db="EMBL/GenBank/DDBJ databases">
        <title>Annotation of the draft genome assembly of Thermosinus carboxydivorans Nor1.</title>
        <authorList>
            <consortium name="US DOE Joint Genome Institute (JGI-ORNL)"/>
            <person name="Larimer F."/>
            <person name="Land M."/>
            <person name="Hauser L."/>
        </authorList>
    </citation>
    <scope>NUCLEOTIDE SEQUENCE [LARGE SCALE GENOMIC DNA]</scope>
    <source>
        <strain evidence="5 6">Nor1</strain>
    </source>
</reference>
<dbReference type="AlphaFoldDB" id="A1HU18"/>
<evidence type="ECO:0000256" key="3">
    <source>
        <dbReference type="SAM" id="SignalP"/>
    </source>
</evidence>
<feature type="domain" description="NADPH-dependent FMN reductase-like" evidence="4">
    <location>
        <begin position="49"/>
        <end position="193"/>
    </location>
</feature>
<keyword evidence="1" id="KW-0285">Flavoprotein</keyword>
<evidence type="ECO:0000313" key="6">
    <source>
        <dbReference type="Proteomes" id="UP000005139"/>
    </source>
</evidence>
<dbReference type="InterPro" id="IPR029039">
    <property type="entry name" value="Flavoprotein-like_sf"/>
</dbReference>
<dbReference type="PANTHER" id="PTHR43278:SF2">
    <property type="entry name" value="IRON-SULFUR FLAVOPROTEIN"/>
    <property type="match status" value="1"/>
</dbReference>
<dbReference type="OrthoDB" id="9805976at2"/>
<dbReference type="EMBL" id="AAWL01000031">
    <property type="protein sequence ID" value="EAX46491.1"/>
    <property type="molecule type" value="Genomic_DNA"/>
</dbReference>
<dbReference type="SUPFAM" id="SSF52218">
    <property type="entry name" value="Flavoproteins"/>
    <property type="match status" value="1"/>
</dbReference>
<dbReference type="Proteomes" id="UP000005139">
    <property type="component" value="Unassembled WGS sequence"/>
</dbReference>
<accession>A1HU18</accession>
<evidence type="ECO:0000313" key="5">
    <source>
        <dbReference type="EMBL" id="EAX46491.1"/>
    </source>
</evidence>
<evidence type="ECO:0000256" key="2">
    <source>
        <dbReference type="ARBA" id="ARBA00022643"/>
    </source>
</evidence>